<evidence type="ECO:0000256" key="1">
    <source>
        <dbReference type="ARBA" id="ARBA00004613"/>
    </source>
</evidence>
<dbReference type="GO" id="GO:0009986">
    <property type="term" value="C:cell surface"/>
    <property type="evidence" value="ECO:0007669"/>
    <property type="project" value="InterPro"/>
</dbReference>
<dbReference type="InterPro" id="IPR038479">
    <property type="entry name" value="Transthyretin-like_sf"/>
</dbReference>
<dbReference type="AlphaFoldDB" id="A0A3P8DBU4"/>
<dbReference type="EMBL" id="UZAH01028139">
    <property type="protein sequence ID" value="VDO97968.1"/>
    <property type="molecule type" value="Genomic_DNA"/>
</dbReference>
<evidence type="ECO:0000313" key="7">
    <source>
        <dbReference type="Proteomes" id="UP000050761"/>
    </source>
</evidence>
<evidence type="ECO:0000256" key="4">
    <source>
        <dbReference type="ARBA" id="ARBA00022729"/>
    </source>
</evidence>
<evidence type="ECO:0000256" key="5">
    <source>
        <dbReference type="SAM" id="MobiDB-lite"/>
    </source>
</evidence>
<dbReference type="GO" id="GO:0005576">
    <property type="term" value="C:extracellular region"/>
    <property type="evidence" value="ECO:0007669"/>
    <property type="project" value="UniProtKB-SubCell"/>
</dbReference>
<reference evidence="6 7" key="1">
    <citation type="submission" date="2018-11" db="EMBL/GenBank/DDBJ databases">
        <authorList>
            <consortium name="Pathogen Informatics"/>
        </authorList>
    </citation>
    <scope>NUCLEOTIDE SEQUENCE [LARGE SCALE GENOMIC DNA]</scope>
</reference>
<organism evidence="6">
    <name type="scientific">Heligmosomoides polygyrus</name>
    <name type="common">Parasitic roundworm</name>
    <dbReference type="NCBI Taxonomy" id="6339"/>
    <lineage>
        <taxon>Eukaryota</taxon>
        <taxon>Metazoa</taxon>
        <taxon>Ecdysozoa</taxon>
        <taxon>Nematoda</taxon>
        <taxon>Chromadorea</taxon>
        <taxon>Rhabditida</taxon>
        <taxon>Rhabditina</taxon>
        <taxon>Rhabditomorpha</taxon>
        <taxon>Strongyloidea</taxon>
        <taxon>Heligmosomidae</taxon>
        <taxon>Heligmosomoides</taxon>
    </lineage>
</organism>
<feature type="region of interest" description="Disordered" evidence="5">
    <location>
        <begin position="1"/>
        <end position="43"/>
    </location>
</feature>
<evidence type="ECO:0000313" key="8">
    <source>
        <dbReference type="WBParaSite" id="HPBE_0001394201-mRNA-1"/>
    </source>
</evidence>
<gene>
    <name evidence="6" type="ORF">HPBE_LOCUS13943</name>
</gene>
<dbReference type="PANTHER" id="PTHR21700:SF24">
    <property type="entry name" value="TRANSTHYRETIN-LIKE FAMILY PROTEIN"/>
    <property type="match status" value="1"/>
</dbReference>
<evidence type="ECO:0000313" key="6">
    <source>
        <dbReference type="EMBL" id="VDO97968.1"/>
    </source>
</evidence>
<dbReference type="Pfam" id="PF01060">
    <property type="entry name" value="TTR-52"/>
    <property type="match status" value="1"/>
</dbReference>
<dbReference type="OrthoDB" id="5801732at2759"/>
<comment type="subcellular location">
    <subcellularLocation>
        <location evidence="1">Secreted</location>
    </subcellularLocation>
</comment>
<keyword evidence="3" id="KW-0964">Secreted</keyword>
<protein>
    <submittedName>
        <fullName evidence="8">DUF4806 domain-containing protein</fullName>
    </submittedName>
</protein>
<reference evidence="8" key="2">
    <citation type="submission" date="2019-09" db="UniProtKB">
        <authorList>
            <consortium name="WormBaseParasite"/>
        </authorList>
    </citation>
    <scope>IDENTIFICATION</scope>
</reference>
<name>A0A3P8DBU4_HELPZ</name>
<sequence>MSDDEHDGAPVEPAEEAEDNAAKRPQIQPVPPIRQSTSITPSVNRAPDDLALLHRKVTRILGRSDDIAPIRDNVGNTNKRKAETRVEIARAERTTATSKVKIGKTLSKGNPSDKAEKIPKLDEGMVHIMDQRTIEIKRILEEVYDGLEELYTMHKNLSQTIQDHILSTKSKQASRSPSPVRNSILASGVTDCGGHFDLIGSKKSVYDISPAVTIDHNCNYKSMCRKRITLKIPKEYVARNGPEPETYYVRRVDLEKNLKSQRTSCFS</sequence>
<comment type="similarity">
    <text evidence="2">Belongs to the nematode transthyretin-like family.</text>
</comment>
<dbReference type="PANTHER" id="PTHR21700">
    <property type="entry name" value="TRANSTHYRETIN-LIKE FAMILY PROTEIN-RELATED"/>
    <property type="match status" value="1"/>
</dbReference>
<keyword evidence="7" id="KW-1185">Reference proteome</keyword>
<proteinExistence type="inferred from homology"/>
<evidence type="ECO:0000256" key="3">
    <source>
        <dbReference type="ARBA" id="ARBA00022525"/>
    </source>
</evidence>
<accession>A0A3P8DBU4</accession>
<dbReference type="Proteomes" id="UP000050761">
    <property type="component" value="Unassembled WGS sequence"/>
</dbReference>
<keyword evidence="4" id="KW-0732">Signal</keyword>
<evidence type="ECO:0000256" key="2">
    <source>
        <dbReference type="ARBA" id="ARBA00010112"/>
    </source>
</evidence>
<dbReference type="InterPro" id="IPR001534">
    <property type="entry name" value="Transthyretin-like"/>
</dbReference>
<dbReference type="WBParaSite" id="HPBE_0001394201-mRNA-1">
    <property type="protein sequence ID" value="HPBE_0001394201-mRNA-1"/>
    <property type="gene ID" value="HPBE_0001394201"/>
</dbReference>
<dbReference type="Gene3D" id="2.60.40.3330">
    <property type="match status" value="1"/>
</dbReference>